<dbReference type="Proteomes" id="UP001642540">
    <property type="component" value="Unassembled WGS sequence"/>
</dbReference>
<reference evidence="2 3" key="1">
    <citation type="submission" date="2024-08" db="EMBL/GenBank/DDBJ databases">
        <authorList>
            <person name="Cucini C."/>
            <person name="Frati F."/>
        </authorList>
    </citation>
    <scope>NUCLEOTIDE SEQUENCE [LARGE SCALE GENOMIC DNA]</scope>
</reference>
<keyword evidence="3" id="KW-1185">Reference proteome</keyword>
<evidence type="ECO:0000313" key="2">
    <source>
        <dbReference type="EMBL" id="CAL8128695.1"/>
    </source>
</evidence>
<gene>
    <name evidence="2" type="ORF">ODALV1_LOCUS22464</name>
</gene>
<keyword evidence="1" id="KW-0472">Membrane</keyword>
<keyword evidence="1" id="KW-1133">Transmembrane helix</keyword>
<comment type="caution">
    <text evidence="2">The sequence shown here is derived from an EMBL/GenBank/DDBJ whole genome shotgun (WGS) entry which is preliminary data.</text>
</comment>
<evidence type="ECO:0000256" key="1">
    <source>
        <dbReference type="SAM" id="Phobius"/>
    </source>
</evidence>
<keyword evidence="1" id="KW-0812">Transmembrane</keyword>
<organism evidence="2 3">
    <name type="scientific">Orchesella dallaii</name>
    <dbReference type="NCBI Taxonomy" id="48710"/>
    <lineage>
        <taxon>Eukaryota</taxon>
        <taxon>Metazoa</taxon>
        <taxon>Ecdysozoa</taxon>
        <taxon>Arthropoda</taxon>
        <taxon>Hexapoda</taxon>
        <taxon>Collembola</taxon>
        <taxon>Entomobryomorpha</taxon>
        <taxon>Entomobryoidea</taxon>
        <taxon>Orchesellidae</taxon>
        <taxon>Orchesellinae</taxon>
        <taxon>Orchesella</taxon>
    </lineage>
</organism>
<accession>A0ABP1RI35</accession>
<evidence type="ECO:0000313" key="3">
    <source>
        <dbReference type="Proteomes" id="UP001642540"/>
    </source>
</evidence>
<name>A0ABP1RI35_9HEXA</name>
<protein>
    <submittedName>
        <fullName evidence="2">Uncharacterized protein</fullName>
    </submittedName>
</protein>
<feature type="transmembrane region" description="Helical" evidence="1">
    <location>
        <begin position="64"/>
        <end position="87"/>
    </location>
</feature>
<feature type="transmembrane region" description="Helical" evidence="1">
    <location>
        <begin position="6"/>
        <end position="26"/>
    </location>
</feature>
<dbReference type="EMBL" id="CAXLJM020000075">
    <property type="protein sequence ID" value="CAL8128695.1"/>
    <property type="molecule type" value="Genomic_DNA"/>
</dbReference>
<proteinExistence type="predicted"/>
<sequence length="185" mass="20924">MIHMSEIFWTASYILIIAVGLGNFTLSSLQTIREISKENFPRAMKTYKRFVVLQQQGESITSTIVFLLMGTGYAIIVIALSITVIGFNILPIYVYWVAPVGSGVLLVALLTGLTYATSCYTVSLSILWEWNCKIMSRGNRKEFKAMRPICFMFGSLKQLNNEAKTEYLTSIFDRTMDVIIFLSIK</sequence>